<dbReference type="EMBL" id="CP139960">
    <property type="protein sequence ID" value="WQD39888.1"/>
    <property type="molecule type" value="Genomic_DNA"/>
</dbReference>
<dbReference type="Proteomes" id="UP001325680">
    <property type="component" value="Chromosome"/>
</dbReference>
<dbReference type="RefSeq" id="WP_245957591.1">
    <property type="nucleotide sequence ID" value="NZ_CP139960.1"/>
</dbReference>
<sequence length="164" mass="17999">MYNSRRYLPVGRQVSGKNNRGEAALNSIWMNRSLIFTVLGVIVLVVACFMPWMRIEDPALTISGVDTTGTRYGKPALTHFILAVFILGSAFIPKIWAKRLGLLFAALNLAWAIRNFGVIPHCEAGVCPEKLAGIYLLLIASIVLMITALFPKEPPVKVTTGTQL</sequence>
<feature type="transmembrane region" description="Helical" evidence="1">
    <location>
        <begin position="100"/>
        <end position="119"/>
    </location>
</feature>
<proteinExistence type="predicted"/>
<evidence type="ECO:0000313" key="2">
    <source>
        <dbReference type="EMBL" id="WQD39888.1"/>
    </source>
</evidence>
<feature type="transmembrane region" description="Helical" evidence="1">
    <location>
        <begin position="34"/>
        <end position="55"/>
    </location>
</feature>
<evidence type="ECO:0000256" key="1">
    <source>
        <dbReference type="SAM" id="Phobius"/>
    </source>
</evidence>
<feature type="transmembrane region" description="Helical" evidence="1">
    <location>
        <begin position="131"/>
        <end position="150"/>
    </location>
</feature>
<name>A0ABZ0W9D4_9BACT</name>
<organism evidence="2 3">
    <name type="scientific">Niabella yanshanensis</name>
    <dbReference type="NCBI Taxonomy" id="577386"/>
    <lineage>
        <taxon>Bacteria</taxon>
        <taxon>Pseudomonadati</taxon>
        <taxon>Bacteroidota</taxon>
        <taxon>Chitinophagia</taxon>
        <taxon>Chitinophagales</taxon>
        <taxon>Chitinophagaceae</taxon>
        <taxon>Niabella</taxon>
    </lineage>
</organism>
<feature type="transmembrane region" description="Helical" evidence="1">
    <location>
        <begin position="75"/>
        <end position="93"/>
    </location>
</feature>
<accession>A0ABZ0W9D4</accession>
<keyword evidence="1" id="KW-1133">Transmembrane helix</keyword>
<keyword evidence="3" id="KW-1185">Reference proteome</keyword>
<keyword evidence="1" id="KW-0472">Membrane</keyword>
<gene>
    <name evidence="2" type="ORF">U0035_06960</name>
</gene>
<keyword evidence="1" id="KW-0812">Transmembrane</keyword>
<reference evidence="2 3" key="1">
    <citation type="submission" date="2023-12" db="EMBL/GenBank/DDBJ databases">
        <title>Genome sequencing and assembly of bacterial species from a model synthetic community.</title>
        <authorList>
            <person name="Hogle S.L."/>
        </authorList>
    </citation>
    <scope>NUCLEOTIDE SEQUENCE [LARGE SCALE GENOMIC DNA]</scope>
    <source>
        <strain evidence="2 3">HAMBI_3031</strain>
    </source>
</reference>
<protein>
    <submittedName>
        <fullName evidence="2">Uncharacterized protein</fullName>
    </submittedName>
</protein>
<evidence type="ECO:0000313" key="3">
    <source>
        <dbReference type="Proteomes" id="UP001325680"/>
    </source>
</evidence>